<evidence type="ECO:0000256" key="1">
    <source>
        <dbReference type="SAM" id="MobiDB-lite"/>
    </source>
</evidence>
<evidence type="ECO:0000313" key="4">
    <source>
        <dbReference type="Proteomes" id="UP000245956"/>
    </source>
</evidence>
<keyword evidence="2" id="KW-1133">Transmembrane helix</keyword>
<dbReference type="AlphaFoldDB" id="A0A2U3E741"/>
<protein>
    <submittedName>
        <fullName evidence="3">Uncharacterized protein</fullName>
    </submittedName>
</protein>
<feature type="region of interest" description="Disordered" evidence="1">
    <location>
        <begin position="23"/>
        <end position="54"/>
    </location>
</feature>
<feature type="region of interest" description="Disordered" evidence="1">
    <location>
        <begin position="253"/>
        <end position="303"/>
    </location>
</feature>
<feature type="region of interest" description="Disordered" evidence="1">
    <location>
        <begin position="487"/>
        <end position="555"/>
    </location>
</feature>
<reference evidence="3 4" key="1">
    <citation type="journal article" date="2016" name="Front. Microbiol.">
        <title>Genome and transcriptome sequences reveal the specific parasitism of the nematophagous Purpureocillium lilacinum 36-1.</title>
        <authorList>
            <person name="Xie J."/>
            <person name="Li S."/>
            <person name="Mo C."/>
            <person name="Xiao X."/>
            <person name="Peng D."/>
            <person name="Wang G."/>
            <person name="Xiao Y."/>
        </authorList>
    </citation>
    <scope>NUCLEOTIDE SEQUENCE [LARGE SCALE GENOMIC DNA]</scope>
    <source>
        <strain evidence="3 4">36-1</strain>
    </source>
</reference>
<feature type="transmembrane region" description="Helical" evidence="2">
    <location>
        <begin position="165"/>
        <end position="189"/>
    </location>
</feature>
<keyword evidence="2" id="KW-0812">Transmembrane</keyword>
<name>A0A2U3E741_PURLI</name>
<gene>
    <name evidence="3" type="ORF">PCL_12729</name>
</gene>
<keyword evidence="2" id="KW-0472">Membrane</keyword>
<dbReference type="Proteomes" id="UP000245956">
    <property type="component" value="Unassembled WGS sequence"/>
</dbReference>
<comment type="caution">
    <text evidence="3">The sequence shown here is derived from an EMBL/GenBank/DDBJ whole genome shotgun (WGS) entry which is preliminary data.</text>
</comment>
<feature type="region of interest" description="Disordered" evidence="1">
    <location>
        <begin position="576"/>
        <end position="613"/>
    </location>
</feature>
<evidence type="ECO:0000256" key="2">
    <source>
        <dbReference type="SAM" id="Phobius"/>
    </source>
</evidence>
<evidence type="ECO:0000313" key="3">
    <source>
        <dbReference type="EMBL" id="PWI70330.1"/>
    </source>
</evidence>
<dbReference type="EMBL" id="LCWV01000009">
    <property type="protein sequence ID" value="PWI70330.1"/>
    <property type="molecule type" value="Genomic_DNA"/>
</dbReference>
<sequence>MCAFRIRRVDSSNVSRMQCTQSCEDGRARRNQSPTLAVPPPLSQKSSKPVYEETNAGPIATMRYERLERRRCGRCRGAGAVSGKGRHPKLPTAASLLRGGASSPITQHHDVSALLESPARFQGGHVSWPRSLTPPPPRHQSSIGTPFFSNLPIWMRQNLKLRRRVSLSLTLMAASASGWLACAAASTWLPQPSMPPRDVGVTHGRPANSPGHPLASLAHHRHAEGSWAACYRALFAVAVAVVVLGPGARILGRQRTPPGGYTSGLASEPQDEEFRRHASSSAGNRLGSQRDGTGGWSRGRRGLGPARLHPPSWSCCMAGVPACLCGTRRMPCPALPCPSLRSLGRAGSALVAIPSLEERGFVLVALSSHLFRQHPGLAATKVPSPSSRIRATELSMASLRVAMRPLPRASLYPVVRRLYSYMRVSRSPPAVLSLWLVGGAEVRMHEWYGLVTAACLRGAHSCVCVAVHRKGHCPVIVPTSVWPDARPSPVMRRGGDCQHSTNVGSGLSTAIPGARQPVSRPQPPARKRSRGPACGPGAGRNRSDVWPARPRTRGHRSVPQIWLMLDAHGTISETCRRQSWKHQPSGGHCPPFSEIGIPPSPSISSSLRQTPVH</sequence>
<accession>A0A2U3E741</accession>
<feature type="compositionally biased region" description="Low complexity" evidence="1">
    <location>
        <begin position="590"/>
        <end position="606"/>
    </location>
</feature>
<feature type="compositionally biased region" description="Polar residues" evidence="1">
    <location>
        <begin position="279"/>
        <end position="291"/>
    </location>
</feature>
<organism evidence="3 4">
    <name type="scientific">Purpureocillium lilacinum</name>
    <name type="common">Paecilomyces lilacinus</name>
    <dbReference type="NCBI Taxonomy" id="33203"/>
    <lineage>
        <taxon>Eukaryota</taxon>
        <taxon>Fungi</taxon>
        <taxon>Dikarya</taxon>
        <taxon>Ascomycota</taxon>
        <taxon>Pezizomycotina</taxon>
        <taxon>Sordariomycetes</taxon>
        <taxon>Hypocreomycetidae</taxon>
        <taxon>Hypocreales</taxon>
        <taxon>Ophiocordycipitaceae</taxon>
        <taxon>Purpureocillium</taxon>
    </lineage>
</organism>
<proteinExistence type="predicted"/>
<feature type="compositionally biased region" description="Polar residues" evidence="1">
    <location>
        <begin position="498"/>
        <end position="508"/>
    </location>
</feature>